<dbReference type="EMBL" id="AP021888">
    <property type="protein sequence ID" value="BBP43091.1"/>
    <property type="molecule type" value="Genomic_DNA"/>
</dbReference>
<protein>
    <submittedName>
        <fullName evidence="5">AMP-dependent synthetase</fullName>
    </submittedName>
</protein>
<dbReference type="InterPro" id="IPR020845">
    <property type="entry name" value="AMP-binding_CS"/>
</dbReference>
<dbReference type="Gene3D" id="3.40.50.12780">
    <property type="entry name" value="N-terminal domain of ligase-like"/>
    <property type="match status" value="1"/>
</dbReference>
<organism evidence="5 6">
    <name type="scientific">Thiosulfativibrio zosterae</name>
    <dbReference type="NCBI Taxonomy" id="2675053"/>
    <lineage>
        <taxon>Bacteria</taxon>
        <taxon>Pseudomonadati</taxon>
        <taxon>Pseudomonadota</taxon>
        <taxon>Gammaproteobacteria</taxon>
        <taxon>Thiotrichales</taxon>
        <taxon>Piscirickettsiaceae</taxon>
        <taxon>Thiosulfativibrio</taxon>
    </lineage>
</organism>
<dbReference type="InterPro" id="IPR025110">
    <property type="entry name" value="AMP-bd_C"/>
</dbReference>
<dbReference type="Gene3D" id="3.30.300.30">
    <property type="match status" value="1"/>
</dbReference>
<dbReference type="Pfam" id="PF00501">
    <property type="entry name" value="AMP-binding"/>
    <property type="match status" value="1"/>
</dbReference>
<dbReference type="AlphaFoldDB" id="A0A6F8PLV1"/>
<reference evidence="6" key="1">
    <citation type="submission" date="2019-11" db="EMBL/GenBank/DDBJ databases">
        <title>Isolation and characterization of two novel species in the genus Thiomicrorhabdus.</title>
        <authorList>
            <person name="Mochizuki J."/>
            <person name="Kojima H."/>
            <person name="Fukui M."/>
        </authorList>
    </citation>
    <scope>NUCLEOTIDE SEQUENCE [LARGE SCALE GENOMIC DNA]</scope>
    <source>
        <strain evidence="6">AkT22</strain>
    </source>
</reference>
<feature type="domain" description="AMP-dependent synthetase/ligase" evidence="3">
    <location>
        <begin position="6"/>
        <end position="290"/>
    </location>
</feature>
<keyword evidence="2" id="KW-0436">Ligase</keyword>
<name>A0A6F8PLV1_9GAMM</name>
<dbReference type="SUPFAM" id="SSF56801">
    <property type="entry name" value="Acetyl-CoA synthetase-like"/>
    <property type="match status" value="1"/>
</dbReference>
<evidence type="ECO:0000256" key="1">
    <source>
        <dbReference type="ARBA" id="ARBA00006432"/>
    </source>
</evidence>
<evidence type="ECO:0000256" key="2">
    <source>
        <dbReference type="ARBA" id="ARBA00022598"/>
    </source>
</evidence>
<evidence type="ECO:0000313" key="6">
    <source>
        <dbReference type="Proteomes" id="UP000501466"/>
    </source>
</evidence>
<gene>
    <name evidence="5" type="ORF">THMIRHAT_08370</name>
</gene>
<keyword evidence="6" id="KW-1185">Reference proteome</keyword>
<dbReference type="PROSITE" id="PS00455">
    <property type="entry name" value="AMP_BINDING"/>
    <property type="match status" value="1"/>
</dbReference>
<accession>A0A6F8PLV1</accession>
<comment type="similarity">
    <text evidence="1">Belongs to the ATP-dependent AMP-binding enzyme family.</text>
</comment>
<feature type="domain" description="AMP-binding enzyme C-terminal" evidence="4">
    <location>
        <begin position="365"/>
        <end position="433"/>
    </location>
</feature>
<dbReference type="Proteomes" id="UP000501466">
    <property type="component" value="Chromosome"/>
</dbReference>
<dbReference type="GO" id="GO:0016405">
    <property type="term" value="F:CoA-ligase activity"/>
    <property type="evidence" value="ECO:0007669"/>
    <property type="project" value="TreeGrafter"/>
</dbReference>
<dbReference type="InterPro" id="IPR042099">
    <property type="entry name" value="ANL_N_sf"/>
</dbReference>
<dbReference type="CDD" id="cd04433">
    <property type="entry name" value="AFD_class_I"/>
    <property type="match status" value="1"/>
</dbReference>
<proteinExistence type="inferred from homology"/>
<evidence type="ECO:0000259" key="3">
    <source>
        <dbReference type="Pfam" id="PF00501"/>
    </source>
</evidence>
<sequence>MSWLIEQIKTFSSRPAIVDGQGCYSYADLVNQIVSYKTQLDAQFEDGQVVAILSDYNFNAVALFFALYQKKAIIVPIVFSSHDELEKRMKVVMPGVVIKLNKTDLVFDKKTAIKDRHPMIKGLQDAKQPGLVLFSSGSTGEPKAMIHNLAVLVNSYQGKKTKNLNILVFLMFDHIGGLNTLLNSLAMGAKIVLPSSRNPDVIASLIATHQIHVLPASPTFLNLMLIARVQERFNLSSLKMITYGTESMPASLLKKIKTRFPRIKLLQTFGTSETGIAQTASRSSESLELKLDDPNIKYQVVDGELWLKSNTQIIGYLNASMESFTEDGWFKTGDLVEELEDGYICIKGRAKEVINVGGEKVLPAEVESIVLELDFINDCMAYSEKHAITGQIVALQVVLKSDILPNQAKKLIRKHCHSRLAGYKVPVKIDFVATTSFSERFKKRRLQS</sequence>
<dbReference type="Pfam" id="PF13193">
    <property type="entry name" value="AMP-binding_C"/>
    <property type="match status" value="1"/>
</dbReference>
<evidence type="ECO:0000313" key="5">
    <source>
        <dbReference type="EMBL" id="BBP43091.1"/>
    </source>
</evidence>
<evidence type="ECO:0000259" key="4">
    <source>
        <dbReference type="Pfam" id="PF13193"/>
    </source>
</evidence>
<dbReference type="InterPro" id="IPR045851">
    <property type="entry name" value="AMP-bd_C_sf"/>
</dbReference>
<dbReference type="KEGG" id="tzo:THMIRHAT_08370"/>
<dbReference type="InterPro" id="IPR000873">
    <property type="entry name" value="AMP-dep_synth/lig_dom"/>
</dbReference>
<dbReference type="RefSeq" id="WP_173290923.1">
    <property type="nucleotide sequence ID" value="NZ_AP021888.1"/>
</dbReference>
<dbReference type="PANTHER" id="PTHR24096">
    <property type="entry name" value="LONG-CHAIN-FATTY-ACID--COA LIGASE"/>
    <property type="match status" value="1"/>
</dbReference>
<dbReference type="PANTHER" id="PTHR24096:SF149">
    <property type="entry name" value="AMP-BINDING DOMAIN-CONTAINING PROTEIN-RELATED"/>
    <property type="match status" value="1"/>
</dbReference>